<dbReference type="InterPro" id="IPR053301">
    <property type="entry name" value="F-box_motif"/>
</dbReference>
<evidence type="ECO:0000313" key="3">
    <source>
        <dbReference type="Proteomes" id="UP001476583"/>
    </source>
</evidence>
<accession>A0ABZ2RCK3</accession>
<dbReference type="Gene3D" id="1.25.40.10">
    <property type="entry name" value="Tetratricopeptide repeat domain"/>
    <property type="match status" value="1"/>
</dbReference>
<name>A0ABZ2RCK3_ECTME</name>
<keyword evidence="1" id="KW-0732">Signal</keyword>
<dbReference type="Proteomes" id="UP001476583">
    <property type="component" value="Chromosome"/>
</dbReference>
<sequence length="324" mass="36776">MLFKKLGLLFLSLLICSTGMAEKLTEEQQAAKTKGINLYNQYKDGDPYLRVAAEAGDREAQYYLAESLRLDNRYMTEEAYKWYVAAAKQGDYYAMFRLADTKDDLCSFINSCPGNIKDYRDWVRLLWKTAEPLAEGGDAEAMLIMYNTTGDVEWIEKSAGAGYPDAQYYLAAMYEEGKGFFFPPWRRAEKIEELYRKSAEGGFPKGMMMYAGLLIEKGDLQAAREWTKKGAETGFETMLYNYGSYLAHEPDKIGYELDLVRGYGIISLLLELDGGGGTLYLTEEKLKKIAAKMTPEQIEEAKAFAQEWKATHPPLSFFPDKLGF</sequence>
<dbReference type="PANTHER" id="PTHR45088:SF1">
    <property type="entry name" value="OS04G0476000 PROTEIN"/>
    <property type="match status" value="1"/>
</dbReference>
<feature type="chain" id="PRO_5045073850" evidence="1">
    <location>
        <begin position="22"/>
        <end position="324"/>
    </location>
</feature>
<reference evidence="2 3" key="1">
    <citation type="submission" date="2024-03" db="EMBL/GenBank/DDBJ databases">
        <title>Complete genome of BD2.</title>
        <authorList>
            <person name="Cao G."/>
        </authorList>
    </citation>
    <scope>NUCLEOTIDE SEQUENCE [LARGE SCALE GENOMIC DNA]</scope>
    <source>
        <strain evidence="2 3">BD2</strain>
    </source>
</reference>
<dbReference type="SMART" id="SM00671">
    <property type="entry name" value="SEL1"/>
    <property type="match status" value="3"/>
</dbReference>
<feature type="signal peptide" evidence="1">
    <location>
        <begin position="1"/>
        <end position="21"/>
    </location>
</feature>
<gene>
    <name evidence="2" type="ORF">WG219_15720</name>
</gene>
<dbReference type="EMBL" id="CP148074">
    <property type="protein sequence ID" value="WXL24749.1"/>
    <property type="molecule type" value="Genomic_DNA"/>
</dbReference>
<dbReference type="InterPro" id="IPR006597">
    <property type="entry name" value="Sel1-like"/>
</dbReference>
<proteinExistence type="predicted"/>
<evidence type="ECO:0000256" key="1">
    <source>
        <dbReference type="SAM" id="SignalP"/>
    </source>
</evidence>
<evidence type="ECO:0000313" key="2">
    <source>
        <dbReference type="EMBL" id="WXL24749.1"/>
    </source>
</evidence>
<keyword evidence="3" id="KW-1185">Reference proteome</keyword>
<dbReference type="InterPro" id="IPR011990">
    <property type="entry name" value="TPR-like_helical_dom_sf"/>
</dbReference>
<organism evidence="2 3">
    <name type="scientific">Ectopseudomonas mendocina</name>
    <name type="common">Pseudomonas mendocina</name>
    <dbReference type="NCBI Taxonomy" id="300"/>
    <lineage>
        <taxon>Bacteria</taxon>
        <taxon>Pseudomonadati</taxon>
        <taxon>Pseudomonadota</taxon>
        <taxon>Gammaproteobacteria</taxon>
        <taxon>Pseudomonadales</taxon>
        <taxon>Pseudomonadaceae</taxon>
        <taxon>Ectopseudomonas</taxon>
    </lineage>
</organism>
<protein>
    <submittedName>
        <fullName evidence="2">Sel1 repeat family protein</fullName>
    </submittedName>
</protein>
<dbReference type="PANTHER" id="PTHR45088">
    <property type="entry name" value="OSJNBA0022H21.17 PROTEIN"/>
    <property type="match status" value="1"/>
</dbReference>
<dbReference type="SUPFAM" id="SSF81901">
    <property type="entry name" value="HCP-like"/>
    <property type="match status" value="1"/>
</dbReference>